<dbReference type="FunFam" id="3.90.640.10:FF:000066">
    <property type="entry name" value="Actin-related protein 8"/>
    <property type="match status" value="1"/>
</dbReference>
<evidence type="ECO:0000313" key="4">
    <source>
        <dbReference type="Proteomes" id="UP001270362"/>
    </source>
</evidence>
<dbReference type="AlphaFoldDB" id="A0AAE0XGD1"/>
<dbReference type="Proteomes" id="UP001270362">
    <property type="component" value="Unassembled WGS sequence"/>
</dbReference>
<organism evidence="3 4">
    <name type="scientific">Podospora appendiculata</name>
    <dbReference type="NCBI Taxonomy" id="314037"/>
    <lineage>
        <taxon>Eukaryota</taxon>
        <taxon>Fungi</taxon>
        <taxon>Dikarya</taxon>
        <taxon>Ascomycota</taxon>
        <taxon>Pezizomycotina</taxon>
        <taxon>Sordariomycetes</taxon>
        <taxon>Sordariomycetidae</taxon>
        <taxon>Sordariales</taxon>
        <taxon>Podosporaceae</taxon>
        <taxon>Podospora</taxon>
    </lineage>
</organism>
<gene>
    <name evidence="3" type="ORF">B0T22DRAFT_525473</name>
</gene>
<reference evidence="3" key="1">
    <citation type="journal article" date="2023" name="Mol. Phylogenet. Evol.">
        <title>Genome-scale phylogeny and comparative genomics of the fungal order Sordariales.</title>
        <authorList>
            <person name="Hensen N."/>
            <person name="Bonometti L."/>
            <person name="Westerberg I."/>
            <person name="Brannstrom I.O."/>
            <person name="Guillou S."/>
            <person name="Cros-Aarteil S."/>
            <person name="Calhoun S."/>
            <person name="Haridas S."/>
            <person name="Kuo A."/>
            <person name="Mondo S."/>
            <person name="Pangilinan J."/>
            <person name="Riley R."/>
            <person name="LaButti K."/>
            <person name="Andreopoulos B."/>
            <person name="Lipzen A."/>
            <person name="Chen C."/>
            <person name="Yan M."/>
            <person name="Daum C."/>
            <person name="Ng V."/>
            <person name="Clum A."/>
            <person name="Steindorff A."/>
            <person name="Ohm R.A."/>
            <person name="Martin F."/>
            <person name="Silar P."/>
            <person name="Natvig D.O."/>
            <person name="Lalanne C."/>
            <person name="Gautier V."/>
            <person name="Ament-Velasquez S.L."/>
            <person name="Kruys A."/>
            <person name="Hutchinson M.I."/>
            <person name="Powell A.J."/>
            <person name="Barry K."/>
            <person name="Miller A.N."/>
            <person name="Grigoriev I.V."/>
            <person name="Debuchy R."/>
            <person name="Gladieux P."/>
            <person name="Hiltunen Thoren M."/>
            <person name="Johannesson H."/>
        </authorList>
    </citation>
    <scope>NUCLEOTIDE SEQUENCE</scope>
    <source>
        <strain evidence="3">CBS 314.62</strain>
    </source>
</reference>
<evidence type="ECO:0000313" key="3">
    <source>
        <dbReference type="EMBL" id="KAK3692885.1"/>
    </source>
</evidence>
<protein>
    <recommendedName>
        <fullName evidence="5">Actin-related protein 8</fullName>
    </recommendedName>
</protein>
<accession>A0AAE0XGD1</accession>
<dbReference type="SUPFAM" id="SSF53067">
    <property type="entry name" value="Actin-like ATPase domain"/>
    <property type="match status" value="2"/>
</dbReference>
<evidence type="ECO:0000256" key="2">
    <source>
        <dbReference type="SAM" id="MobiDB-lite"/>
    </source>
</evidence>
<name>A0AAE0XGD1_9PEZI</name>
<dbReference type="InterPro" id="IPR004000">
    <property type="entry name" value="Actin"/>
</dbReference>
<feature type="region of interest" description="Disordered" evidence="2">
    <location>
        <begin position="539"/>
        <end position="594"/>
    </location>
</feature>
<dbReference type="SMART" id="SM00268">
    <property type="entry name" value="ACTIN"/>
    <property type="match status" value="1"/>
</dbReference>
<proteinExistence type="inferred from homology"/>
<comment type="caution">
    <text evidence="3">The sequence shown here is derived from an EMBL/GenBank/DDBJ whole genome shotgun (WGS) entry which is preliminary data.</text>
</comment>
<dbReference type="InterPro" id="IPR043129">
    <property type="entry name" value="ATPase_NBD"/>
</dbReference>
<dbReference type="CDD" id="cd10206">
    <property type="entry name" value="ASKHA_NBD_Arp8-like"/>
    <property type="match status" value="1"/>
</dbReference>
<dbReference type="Gene3D" id="3.30.420.40">
    <property type="match status" value="2"/>
</dbReference>
<dbReference type="Gene3D" id="3.30.420.580">
    <property type="match status" value="1"/>
</dbReference>
<sequence length="743" mass="83646">MVGKVSERVLLREGLERTDNGMKQTSWPDVAPINQKNYYTDYMKRDDQILSLRIQAEANRDRLVQSAKDRDRALNNTHGEVPLPLDDEDGPTPSNSFLDPTKIIVVHPGSQNLRLGFASDALPKTIPMVLATKYPQTEAEMYEALPRRQFEARTIDVQYGEEWSKKYQKMSSDLKVDMRANKRKVLPNSKDLVVNFNRRTEPETISQHNDPLQIDWTNVKTLEDPDSIASVFIGHQAQRVPDDSNPKFKLWWPMQHGALNEDDYPTKAHLYNDLETVLDRAFRWELGLKRSTDWKQYSCVFVIPDLYDKKYVEQILHLCMEWFDFSKVTFMQESMGASFGAGYTQACVVDVGAQKTSVTCVEDGLVMEDSRINLKYGGYDVTETFIKMMLYDHFPYQEINLRRRYDFLLAEELKIKYCTFSQQNISVQNFDFHVRAPNQPTYKYQFKCYDEVILAPMGFYDPSIFDNSTKLRGRRKLIDRSYNAYDVEVPDDPTSAAQLAILALIQPSVTVTALSFPGAPTDMATPSKERAQPFNFLARGADATPGTSNAPSPAPEGANTPVPPPYVFGSRDNINDGSPAPSGRNGGTPAPANGSSFLNGITLGLPGIPADAFQRTAKSLAAERDAVLPVASLDIAIMTSIQNAAKGDEKKVKELLGSIMVIGGGSKTPNFAPFLEEKLKARRPDLADKILVSKSAREMDEQVVVWKGASVFAKLSTNDSWITNYEYKMLGSRVIYHKALWQY</sequence>
<evidence type="ECO:0000256" key="1">
    <source>
        <dbReference type="RuleBase" id="RU000487"/>
    </source>
</evidence>
<dbReference type="EMBL" id="JAULSO010000001">
    <property type="protein sequence ID" value="KAK3692885.1"/>
    <property type="molecule type" value="Genomic_DNA"/>
</dbReference>
<comment type="similarity">
    <text evidence="1">Belongs to the actin family.</text>
</comment>
<evidence type="ECO:0008006" key="5">
    <source>
        <dbReference type="Google" id="ProtNLM"/>
    </source>
</evidence>
<reference evidence="3" key="2">
    <citation type="submission" date="2023-06" db="EMBL/GenBank/DDBJ databases">
        <authorList>
            <consortium name="Lawrence Berkeley National Laboratory"/>
            <person name="Haridas S."/>
            <person name="Hensen N."/>
            <person name="Bonometti L."/>
            <person name="Westerberg I."/>
            <person name="Brannstrom I.O."/>
            <person name="Guillou S."/>
            <person name="Cros-Aarteil S."/>
            <person name="Calhoun S."/>
            <person name="Kuo A."/>
            <person name="Mondo S."/>
            <person name="Pangilinan J."/>
            <person name="Riley R."/>
            <person name="Labutti K."/>
            <person name="Andreopoulos B."/>
            <person name="Lipzen A."/>
            <person name="Chen C."/>
            <person name="Yanf M."/>
            <person name="Daum C."/>
            <person name="Ng V."/>
            <person name="Clum A."/>
            <person name="Steindorff A."/>
            <person name="Ohm R."/>
            <person name="Martin F."/>
            <person name="Silar P."/>
            <person name="Natvig D."/>
            <person name="Lalanne C."/>
            <person name="Gautier V."/>
            <person name="Ament-Velasquez S.L."/>
            <person name="Kruys A."/>
            <person name="Hutchinson M.I."/>
            <person name="Powell A.J."/>
            <person name="Barry K."/>
            <person name="Miller A.N."/>
            <person name="Grigoriev I.V."/>
            <person name="Debuchy R."/>
            <person name="Gladieux P."/>
            <person name="Thoren M.H."/>
            <person name="Johannesson H."/>
        </authorList>
    </citation>
    <scope>NUCLEOTIDE SEQUENCE</scope>
    <source>
        <strain evidence="3">CBS 314.62</strain>
    </source>
</reference>
<dbReference type="Gene3D" id="3.90.640.10">
    <property type="entry name" value="Actin, Chain A, domain 4"/>
    <property type="match status" value="1"/>
</dbReference>
<dbReference type="Pfam" id="PF00022">
    <property type="entry name" value="Actin"/>
    <property type="match status" value="2"/>
</dbReference>
<feature type="region of interest" description="Disordered" evidence="2">
    <location>
        <begin position="63"/>
        <end position="92"/>
    </location>
</feature>
<dbReference type="PANTHER" id="PTHR11937">
    <property type="entry name" value="ACTIN"/>
    <property type="match status" value="1"/>
</dbReference>
<dbReference type="FunFam" id="3.30.420.40:FF:000232">
    <property type="entry name" value="Actin-related protein 8"/>
    <property type="match status" value="1"/>
</dbReference>
<feature type="compositionally biased region" description="Basic and acidic residues" evidence="2">
    <location>
        <begin position="63"/>
        <end position="73"/>
    </location>
</feature>
<keyword evidence="4" id="KW-1185">Reference proteome</keyword>